<comment type="caution">
    <text evidence="2">The sequence shown here is derived from an EMBL/GenBank/DDBJ whole genome shotgun (WGS) entry which is preliminary data.</text>
</comment>
<evidence type="ECO:0000313" key="2">
    <source>
        <dbReference type="EMBL" id="KAG2387181.1"/>
    </source>
</evidence>
<dbReference type="PANTHER" id="PTHR43628:SF1">
    <property type="entry name" value="CHITIN SYNTHASE REGULATORY FACTOR 2-RELATED"/>
    <property type="match status" value="1"/>
</dbReference>
<dbReference type="GeneID" id="68093969"/>
<accession>A0AA88GRQ5</accession>
<dbReference type="SMART" id="SM00671">
    <property type="entry name" value="SEL1"/>
    <property type="match status" value="5"/>
</dbReference>
<dbReference type="Gene3D" id="1.25.40.10">
    <property type="entry name" value="Tetratricopeptide repeat domain"/>
    <property type="match status" value="2"/>
</dbReference>
<dbReference type="Proteomes" id="UP000816034">
    <property type="component" value="Unassembled WGS sequence"/>
</dbReference>
<keyword evidence="3" id="KW-1185">Reference proteome</keyword>
<evidence type="ECO:0000313" key="3">
    <source>
        <dbReference type="Proteomes" id="UP000816034"/>
    </source>
</evidence>
<dbReference type="Pfam" id="PF08238">
    <property type="entry name" value="Sel1"/>
    <property type="match status" value="6"/>
</dbReference>
<dbReference type="EMBL" id="PYSW02000013">
    <property type="protein sequence ID" value="KAG2387181.1"/>
    <property type="molecule type" value="Genomic_DNA"/>
</dbReference>
<reference evidence="2 3" key="1">
    <citation type="journal article" date="2018" name="BMC Genomics">
        <title>The genome of Naegleria lovaniensis, the basis for a comparative approach to unravel pathogenicity factors of the human pathogenic amoeba N. fowleri.</title>
        <authorList>
            <person name="Liechti N."/>
            <person name="Schurch N."/>
            <person name="Bruggmann R."/>
            <person name="Wittwer M."/>
        </authorList>
    </citation>
    <scope>NUCLEOTIDE SEQUENCE [LARGE SCALE GENOMIC DNA]</scope>
    <source>
        <strain evidence="2 3">ATCC 30569</strain>
    </source>
</reference>
<dbReference type="AlphaFoldDB" id="A0AA88GRQ5"/>
<name>A0AA88GRQ5_NAELO</name>
<feature type="compositionally biased region" description="Basic and acidic residues" evidence="1">
    <location>
        <begin position="31"/>
        <end position="53"/>
    </location>
</feature>
<feature type="region of interest" description="Disordered" evidence="1">
    <location>
        <begin position="17"/>
        <end position="53"/>
    </location>
</feature>
<dbReference type="InterPro" id="IPR006597">
    <property type="entry name" value="Sel1-like"/>
</dbReference>
<organism evidence="2 3">
    <name type="scientific">Naegleria lovaniensis</name>
    <name type="common">Amoeba</name>
    <dbReference type="NCBI Taxonomy" id="51637"/>
    <lineage>
        <taxon>Eukaryota</taxon>
        <taxon>Discoba</taxon>
        <taxon>Heterolobosea</taxon>
        <taxon>Tetramitia</taxon>
        <taxon>Eutetramitia</taxon>
        <taxon>Vahlkampfiidae</taxon>
        <taxon>Naegleria</taxon>
    </lineage>
</organism>
<evidence type="ECO:0000256" key="1">
    <source>
        <dbReference type="SAM" id="MobiDB-lite"/>
    </source>
</evidence>
<sequence length="397" mass="46077">MSESIHASLLTIHEEEETLQPISSSLPTQQHNDHHQQHHEEEKQQDKSDARNDDDNLKIFSQQIYDYISQKNFRQALEVLIHWMNSDHATPDDGVHMIEFLKKIYKLGFQRLSNVFRELEQGQNDCKKLILAAMYCGRCGHEVDYEKAMALFESDSLKYHYFSQNMLGNIYSNGPNGIDVDYHLAKEYYEMAAAQNYSSGFHNLGNLYYYGNGVEQNYTKAKEYFELAAQKNHHDFKCNKYLAFENHYSEALYVLGTLYEWGDGVVLDTKKAMEYYKQAVELNNEYSAFSIGETLENSNDFEGAVKYYTISANLNYAEAQYRLAEMYQTGLGVAQNLSKAIYYFELAAEQEYYDAEEQGAALRLQRFYLNFHSKLFKTLALGLFSDVIVVAVQEYDD</sequence>
<dbReference type="InterPro" id="IPR011990">
    <property type="entry name" value="TPR-like_helical_dom_sf"/>
</dbReference>
<dbReference type="RefSeq" id="XP_044551173.1">
    <property type="nucleotide sequence ID" value="XM_044690829.1"/>
</dbReference>
<dbReference type="SUPFAM" id="SSF81901">
    <property type="entry name" value="HCP-like"/>
    <property type="match status" value="2"/>
</dbReference>
<dbReference type="PANTHER" id="PTHR43628">
    <property type="entry name" value="ACTIVATOR OF C KINASE PROTEIN 1-RELATED"/>
    <property type="match status" value="1"/>
</dbReference>
<protein>
    <submittedName>
        <fullName evidence="2">Uncharacterized protein</fullName>
    </submittedName>
</protein>
<proteinExistence type="predicted"/>
<dbReference type="InterPro" id="IPR052945">
    <property type="entry name" value="Mitotic_Regulator"/>
</dbReference>
<gene>
    <name evidence="2" type="ORF">C9374_001513</name>
</gene>